<reference evidence="1 2" key="1">
    <citation type="journal article" date="2023" name="Nucleic Acids Res.">
        <title>The hologenome of Daphnia magna reveals possible DNA methylation and microbiome-mediated evolution of the host genome.</title>
        <authorList>
            <person name="Chaturvedi A."/>
            <person name="Li X."/>
            <person name="Dhandapani V."/>
            <person name="Marshall H."/>
            <person name="Kissane S."/>
            <person name="Cuenca-Cambronero M."/>
            <person name="Asole G."/>
            <person name="Calvet F."/>
            <person name="Ruiz-Romero M."/>
            <person name="Marangio P."/>
            <person name="Guigo R."/>
            <person name="Rago D."/>
            <person name="Mirbahai L."/>
            <person name="Eastwood N."/>
            <person name="Colbourne J.K."/>
            <person name="Zhou J."/>
            <person name="Mallon E."/>
            <person name="Orsini L."/>
        </authorList>
    </citation>
    <scope>NUCLEOTIDE SEQUENCE [LARGE SCALE GENOMIC DNA]</scope>
    <source>
        <strain evidence="1">LRV0_1</strain>
    </source>
</reference>
<organism evidence="1 2">
    <name type="scientific">Daphnia magna</name>
    <dbReference type="NCBI Taxonomy" id="35525"/>
    <lineage>
        <taxon>Eukaryota</taxon>
        <taxon>Metazoa</taxon>
        <taxon>Ecdysozoa</taxon>
        <taxon>Arthropoda</taxon>
        <taxon>Crustacea</taxon>
        <taxon>Branchiopoda</taxon>
        <taxon>Diplostraca</taxon>
        <taxon>Cladocera</taxon>
        <taxon>Anomopoda</taxon>
        <taxon>Daphniidae</taxon>
        <taxon>Daphnia</taxon>
    </lineage>
</organism>
<dbReference type="EMBL" id="JAOYFB010000002">
    <property type="protein sequence ID" value="KAK4008379.1"/>
    <property type="molecule type" value="Genomic_DNA"/>
</dbReference>
<sequence>MLSETADKEGFATFFLARLAISTDLNSSSHLGPFTLGYLIARDNWRAFVWNRVCIFLWIPLMLKTS</sequence>
<comment type="caution">
    <text evidence="1">The sequence shown here is derived from an EMBL/GenBank/DDBJ whole genome shotgun (WGS) entry which is preliminary data.</text>
</comment>
<proteinExistence type="predicted"/>
<keyword evidence="2" id="KW-1185">Reference proteome</keyword>
<evidence type="ECO:0000313" key="2">
    <source>
        <dbReference type="Proteomes" id="UP001234178"/>
    </source>
</evidence>
<evidence type="ECO:0000313" key="1">
    <source>
        <dbReference type="EMBL" id="KAK4008379.1"/>
    </source>
</evidence>
<dbReference type="Proteomes" id="UP001234178">
    <property type="component" value="Unassembled WGS sequence"/>
</dbReference>
<accession>A0ABQ9Z6X4</accession>
<name>A0ABQ9Z6X4_9CRUS</name>
<gene>
    <name evidence="1" type="ORF">OUZ56_013522</name>
</gene>
<protein>
    <submittedName>
        <fullName evidence="1">Uncharacterized protein</fullName>
    </submittedName>
</protein>